<dbReference type="Pfam" id="PF01457">
    <property type="entry name" value="Peptidase_M8"/>
    <property type="match status" value="1"/>
</dbReference>
<dbReference type="RefSeq" id="XP_029228241.1">
    <property type="nucleotide sequence ID" value="XM_029371680.1"/>
</dbReference>
<dbReference type="OrthoDB" id="527990at2759"/>
<dbReference type="GO" id="GO:0004222">
    <property type="term" value="F:metalloendopeptidase activity"/>
    <property type="evidence" value="ECO:0007669"/>
    <property type="project" value="UniProtKB-UniRule"/>
</dbReference>
<dbReference type="GO" id="GO:0016020">
    <property type="term" value="C:membrane"/>
    <property type="evidence" value="ECO:0007669"/>
    <property type="project" value="InterPro"/>
</dbReference>
<dbReference type="Proteomes" id="UP000284403">
    <property type="component" value="Unassembled WGS sequence"/>
</dbReference>
<accession>A0A3R7N7X0</accession>
<dbReference type="InterPro" id="IPR001577">
    <property type="entry name" value="Peptidase_M8"/>
</dbReference>
<evidence type="ECO:0000256" key="6">
    <source>
        <dbReference type="ARBA" id="ARBA00023049"/>
    </source>
</evidence>
<sequence length="174" mass="18535">MLTASRKSVLLNEVLHLAVKLHAERLRVHSTKARWVYPNSRMTGSASISRCLNVTTRGVDADMVLYVAAGPGLPTWAVPCAVDGHARPVAGAVQACVSDVDALLSGVCRVADVMAHALGLDVGEVASHNMLLGVPDVRGQRLPRNCRVFLRRVKGNEEALQAWETKGHGAADVG</sequence>
<dbReference type="Gene3D" id="3.10.170.20">
    <property type="match status" value="1"/>
</dbReference>
<gene>
    <name evidence="9" type="ORF">Tco025E_04775</name>
</gene>
<organism evidence="9 10">
    <name type="scientific">Trypanosoma conorhini</name>
    <dbReference type="NCBI Taxonomy" id="83891"/>
    <lineage>
        <taxon>Eukaryota</taxon>
        <taxon>Discoba</taxon>
        <taxon>Euglenozoa</taxon>
        <taxon>Kinetoplastea</taxon>
        <taxon>Metakinetoplastina</taxon>
        <taxon>Trypanosomatida</taxon>
        <taxon>Trypanosomatidae</taxon>
        <taxon>Trypanosoma</taxon>
    </lineage>
</organism>
<dbReference type="GO" id="GO:0007155">
    <property type="term" value="P:cell adhesion"/>
    <property type="evidence" value="ECO:0007669"/>
    <property type="project" value="InterPro"/>
</dbReference>
<evidence type="ECO:0000313" key="10">
    <source>
        <dbReference type="Proteomes" id="UP000284403"/>
    </source>
</evidence>
<evidence type="ECO:0000256" key="3">
    <source>
        <dbReference type="ARBA" id="ARBA00022723"/>
    </source>
</evidence>
<dbReference type="EMBL" id="MKKU01000254">
    <property type="protein sequence ID" value="RNF17738.1"/>
    <property type="molecule type" value="Genomic_DNA"/>
</dbReference>
<keyword evidence="2 8" id="KW-0645">Protease</keyword>
<evidence type="ECO:0000256" key="1">
    <source>
        <dbReference type="ARBA" id="ARBA00005860"/>
    </source>
</evidence>
<dbReference type="AlphaFoldDB" id="A0A3R7N7X0"/>
<comment type="similarity">
    <text evidence="1 8">Belongs to the peptidase M8 family.</text>
</comment>
<keyword evidence="5 7" id="KW-0862">Zinc</keyword>
<comment type="cofactor">
    <cofactor evidence="7 8">
        <name>Zn(2+)</name>
        <dbReference type="ChEBI" id="CHEBI:29105"/>
    </cofactor>
    <text evidence="7 8">Binds 1 zinc ion per subunit.</text>
</comment>
<feature type="binding site" evidence="7">
    <location>
        <position position="116"/>
    </location>
    <ligand>
        <name>Zn(2+)</name>
        <dbReference type="ChEBI" id="CHEBI:29105"/>
        <note>catalytic</note>
    </ligand>
</feature>
<evidence type="ECO:0000313" key="9">
    <source>
        <dbReference type="EMBL" id="RNF17738.1"/>
    </source>
</evidence>
<evidence type="ECO:0000256" key="4">
    <source>
        <dbReference type="ARBA" id="ARBA00022801"/>
    </source>
</evidence>
<evidence type="ECO:0000256" key="2">
    <source>
        <dbReference type="ARBA" id="ARBA00022670"/>
    </source>
</evidence>
<dbReference type="GeneID" id="40318386"/>
<evidence type="ECO:0000256" key="7">
    <source>
        <dbReference type="PIRSR" id="PIRSR601577-2"/>
    </source>
</evidence>
<dbReference type="GO" id="GO:0006508">
    <property type="term" value="P:proteolysis"/>
    <property type="evidence" value="ECO:0007669"/>
    <property type="project" value="UniProtKB-KW"/>
</dbReference>
<dbReference type="EC" id="3.4.24.-" evidence="8"/>
<comment type="caution">
    <text evidence="9">The sequence shown here is derived from an EMBL/GenBank/DDBJ whole genome shotgun (WGS) entry which is preliminary data.</text>
</comment>
<dbReference type="PRINTS" id="PR00782">
    <property type="entry name" value="LSHMANOLYSIN"/>
</dbReference>
<name>A0A3R7N7X0_9TRYP</name>
<dbReference type="SUPFAM" id="SSF55486">
    <property type="entry name" value="Metalloproteases ('zincins'), catalytic domain"/>
    <property type="match status" value="1"/>
</dbReference>
<keyword evidence="3 7" id="KW-0479">Metal-binding</keyword>
<proteinExistence type="inferred from homology"/>
<dbReference type="GO" id="GO:0046872">
    <property type="term" value="F:metal ion binding"/>
    <property type="evidence" value="ECO:0007669"/>
    <property type="project" value="UniProtKB-KW"/>
</dbReference>
<reference evidence="9 10" key="1">
    <citation type="journal article" date="2018" name="BMC Genomics">
        <title>Genomic comparison of Trypanosoma conorhini and Trypanosoma rangeli to Trypanosoma cruzi strains of high and low virulence.</title>
        <authorList>
            <person name="Bradwell K.R."/>
            <person name="Koparde V.N."/>
            <person name="Matveyev A.V."/>
            <person name="Serrano M.G."/>
            <person name="Alves J.M."/>
            <person name="Parikh H."/>
            <person name="Huang B."/>
            <person name="Lee V."/>
            <person name="Espinosa-Alvarez O."/>
            <person name="Ortiz P.A."/>
            <person name="Costa-Martins A.G."/>
            <person name="Teixeira M.M."/>
            <person name="Buck G.A."/>
        </authorList>
    </citation>
    <scope>NUCLEOTIDE SEQUENCE [LARGE SCALE GENOMIC DNA]</scope>
    <source>
        <strain evidence="9 10">025E</strain>
    </source>
</reference>
<keyword evidence="6 7" id="KW-0482">Metalloprotease</keyword>
<keyword evidence="4 8" id="KW-0378">Hydrolase</keyword>
<protein>
    <recommendedName>
        <fullName evidence="8">Leishmanolysin-like peptidase</fullName>
        <ecNumber evidence="8">3.4.24.-</ecNumber>
    </recommendedName>
</protein>
<keyword evidence="10" id="KW-1185">Reference proteome</keyword>
<evidence type="ECO:0000256" key="8">
    <source>
        <dbReference type="RuleBase" id="RU366077"/>
    </source>
</evidence>
<evidence type="ECO:0000256" key="5">
    <source>
        <dbReference type="ARBA" id="ARBA00022833"/>
    </source>
</evidence>